<evidence type="ECO:0000256" key="2">
    <source>
        <dbReference type="ARBA" id="ARBA00022448"/>
    </source>
</evidence>
<evidence type="ECO:0000256" key="6">
    <source>
        <dbReference type="ARBA" id="ARBA00022840"/>
    </source>
</evidence>
<reference evidence="13" key="1">
    <citation type="journal article" date="2014" name="Gene">
        <title>Genome-guided analysis of transformation efficiency and carbon dioxide assimilation by Moorella thermoacetica Y72.</title>
        <authorList>
            <person name="Tsukahara K."/>
            <person name="Kita A."/>
            <person name="Nakashimada Y."/>
            <person name="Hoshino T."/>
            <person name="Murakami K."/>
        </authorList>
    </citation>
    <scope>NUCLEOTIDE SEQUENCE [LARGE SCALE GENOMIC DNA]</scope>
    <source>
        <strain evidence="13">Y72</strain>
    </source>
</reference>
<dbReference type="FunFam" id="3.40.50.300:FF:000221">
    <property type="entry name" value="Multidrug ABC transporter ATP-binding protein"/>
    <property type="match status" value="1"/>
</dbReference>
<evidence type="ECO:0000256" key="3">
    <source>
        <dbReference type="ARBA" id="ARBA00022475"/>
    </source>
</evidence>
<dbReference type="InterPro" id="IPR017871">
    <property type="entry name" value="ABC_transporter-like_CS"/>
</dbReference>
<dbReference type="SUPFAM" id="SSF90123">
    <property type="entry name" value="ABC transporter transmembrane region"/>
    <property type="match status" value="1"/>
</dbReference>
<keyword evidence="8 10" id="KW-0472">Membrane</keyword>
<feature type="transmembrane region" description="Helical" evidence="10">
    <location>
        <begin position="202"/>
        <end position="222"/>
    </location>
</feature>
<evidence type="ECO:0000256" key="4">
    <source>
        <dbReference type="ARBA" id="ARBA00022692"/>
    </source>
</evidence>
<dbReference type="AlphaFoldDB" id="A0A0S6UAL9"/>
<dbReference type="InterPro" id="IPR036640">
    <property type="entry name" value="ABC1_TM_sf"/>
</dbReference>
<dbReference type="Pfam" id="PF00005">
    <property type="entry name" value="ABC_tran"/>
    <property type="match status" value="1"/>
</dbReference>
<dbReference type="GO" id="GO:0016887">
    <property type="term" value="F:ATP hydrolysis activity"/>
    <property type="evidence" value="ECO:0007669"/>
    <property type="project" value="InterPro"/>
</dbReference>
<evidence type="ECO:0000256" key="1">
    <source>
        <dbReference type="ARBA" id="ARBA00004651"/>
    </source>
</evidence>
<dbReference type="GO" id="GO:0005524">
    <property type="term" value="F:ATP binding"/>
    <property type="evidence" value="ECO:0007669"/>
    <property type="project" value="UniProtKB-KW"/>
</dbReference>
<keyword evidence="7 10" id="KW-1133">Transmembrane helix</keyword>
<dbReference type="EMBL" id="DF238840">
    <property type="protein sequence ID" value="GAF25316.1"/>
    <property type="molecule type" value="Genomic_DNA"/>
</dbReference>
<dbReference type="InterPro" id="IPR011527">
    <property type="entry name" value="ABC1_TM_dom"/>
</dbReference>
<dbReference type="Gene3D" id="3.40.50.300">
    <property type="entry name" value="P-loop containing nucleotide triphosphate hydrolases"/>
    <property type="match status" value="1"/>
</dbReference>
<feature type="region of interest" description="Disordered" evidence="9">
    <location>
        <begin position="1"/>
        <end position="35"/>
    </location>
</feature>
<dbReference type="PROSITE" id="PS50929">
    <property type="entry name" value="ABC_TM1F"/>
    <property type="match status" value="1"/>
</dbReference>
<dbReference type="PROSITE" id="PS50893">
    <property type="entry name" value="ABC_TRANSPORTER_2"/>
    <property type="match status" value="1"/>
</dbReference>
<evidence type="ECO:0000259" key="11">
    <source>
        <dbReference type="PROSITE" id="PS50893"/>
    </source>
</evidence>
<dbReference type="InterPro" id="IPR027417">
    <property type="entry name" value="P-loop_NTPase"/>
</dbReference>
<dbReference type="SMART" id="SM00382">
    <property type="entry name" value="AAA"/>
    <property type="match status" value="1"/>
</dbReference>
<evidence type="ECO:0000256" key="7">
    <source>
        <dbReference type="ARBA" id="ARBA00022989"/>
    </source>
</evidence>
<dbReference type="RefSeq" id="WP_025773326.1">
    <property type="nucleotide sequence ID" value="NZ_DF238840.1"/>
</dbReference>
<evidence type="ECO:0000256" key="8">
    <source>
        <dbReference type="ARBA" id="ARBA00023136"/>
    </source>
</evidence>
<evidence type="ECO:0000259" key="12">
    <source>
        <dbReference type="PROSITE" id="PS50929"/>
    </source>
</evidence>
<sequence length="617" mass="66625">MDSLTRQVMLPPPTSASPAARENTDPGGHRADSGVSYSKIDPVGTFVRLLGLIAPAWQAVLGATLLGSGTIASNIGLMATAAFLIASAALHPPAGKLMLAIVGVRFFGITRAVCRYLERYVNHSITLGILGRLRVAFYRTLEPLIPAGLPGHHSGDLLSRAVADVATLENFYLRVLNPPLVALPVAAGVFLFLAHFGRTLALAWMGAFLAAGVIFPVGVTIVGRGVMRRQGEARAALNTALVDTVQGLADILVFDHGRQQQEYIATLDRQYLHLQGRKAGLNGLANALTSLASNLSLWAVLVLAIPLVNRGQIDGVYLAMLALTAAAALEAAQPLPMLFPHLEGSLAAARRLFALSDARPAGDPAGPVPHPRDFSLRVKGLRFRYGPGEPPALDGIDFDVPSGARIAIVGPSGAGKSTLVNLLLRFWDYEEGAILLGGYDLKAYPPEELRRFIGVVAQPTHLFHATIAENLLLARPDATWEEMERAAREARLHEFIQGLPRGYETLIGEEGFKLSGGQRQRLAIARALLKNAPILILDEATTGLDAVTEREVIDSIRHLMEGRTTLVITHRLLGLEDMDKILVLDRGRVVQQGRHAELLRQEGLYRHLWQLQQEALP</sequence>
<dbReference type="GO" id="GO:0140359">
    <property type="term" value="F:ABC-type transporter activity"/>
    <property type="evidence" value="ECO:0007669"/>
    <property type="project" value="InterPro"/>
</dbReference>
<feature type="transmembrane region" description="Helical" evidence="10">
    <location>
        <begin position="284"/>
        <end position="309"/>
    </location>
</feature>
<proteinExistence type="predicted"/>
<dbReference type="Gene3D" id="1.20.1560.10">
    <property type="entry name" value="ABC transporter type 1, transmembrane domain"/>
    <property type="match status" value="1"/>
</dbReference>
<keyword evidence="4 10" id="KW-0812">Transmembrane</keyword>
<dbReference type="NCBIfam" id="TIGR02868">
    <property type="entry name" value="CydC"/>
    <property type="match status" value="1"/>
</dbReference>
<keyword evidence="2" id="KW-0813">Transport</keyword>
<dbReference type="PANTHER" id="PTHR24221">
    <property type="entry name" value="ATP-BINDING CASSETTE SUB-FAMILY B"/>
    <property type="match status" value="1"/>
</dbReference>
<dbReference type="Proteomes" id="UP000063718">
    <property type="component" value="Unassembled WGS sequence"/>
</dbReference>
<dbReference type="InterPro" id="IPR039421">
    <property type="entry name" value="Type_1_exporter"/>
</dbReference>
<dbReference type="PANTHER" id="PTHR24221:SF654">
    <property type="entry name" value="ATP-BINDING CASSETTE SUB-FAMILY B MEMBER 6"/>
    <property type="match status" value="1"/>
</dbReference>
<gene>
    <name evidence="13" type="ORF">MTY_0648</name>
</gene>
<feature type="compositionally biased region" description="Basic and acidic residues" evidence="9">
    <location>
        <begin position="22"/>
        <end position="32"/>
    </location>
</feature>
<protein>
    <submittedName>
        <fullName evidence="13">ABC-type transport system</fullName>
    </submittedName>
</protein>
<feature type="domain" description="ABC transporter" evidence="11">
    <location>
        <begin position="376"/>
        <end position="611"/>
    </location>
</feature>
<dbReference type="InterPro" id="IPR003593">
    <property type="entry name" value="AAA+_ATPase"/>
</dbReference>
<keyword evidence="5" id="KW-0547">Nucleotide-binding</keyword>
<dbReference type="GO" id="GO:0034775">
    <property type="term" value="P:glutathione transmembrane transport"/>
    <property type="evidence" value="ECO:0007669"/>
    <property type="project" value="InterPro"/>
</dbReference>
<comment type="subcellular location">
    <subcellularLocation>
        <location evidence="1">Cell membrane</location>
        <topology evidence="1">Multi-pass membrane protein</topology>
    </subcellularLocation>
</comment>
<dbReference type="InterPro" id="IPR003439">
    <property type="entry name" value="ABC_transporter-like_ATP-bd"/>
</dbReference>
<evidence type="ECO:0000256" key="10">
    <source>
        <dbReference type="SAM" id="Phobius"/>
    </source>
</evidence>
<evidence type="ECO:0000256" key="9">
    <source>
        <dbReference type="SAM" id="MobiDB-lite"/>
    </source>
</evidence>
<organism evidence="13">
    <name type="scientific">Moorella thermoacetica Y72</name>
    <dbReference type="NCBI Taxonomy" id="1325331"/>
    <lineage>
        <taxon>Bacteria</taxon>
        <taxon>Bacillati</taxon>
        <taxon>Bacillota</taxon>
        <taxon>Clostridia</taxon>
        <taxon>Neomoorellales</taxon>
        <taxon>Neomoorellaceae</taxon>
        <taxon>Neomoorella</taxon>
    </lineage>
</organism>
<evidence type="ECO:0000313" key="13">
    <source>
        <dbReference type="EMBL" id="GAF25316.1"/>
    </source>
</evidence>
<accession>A0A0S6UAL9</accession>
<dbReference type="GO" id="GO:0045454">
    <property type="term" value="P:cell redox homeostasis"/>
    <property type="evidence" value="ECO:0007669"/>
    <property type="project" value="InterPro"/>
</dbReference>
<feature type="domain" description="ABC transmembrane type-1" evidence="12">
    <location>
        <begin position="61"/>
        <end position="344"/>
    </location>
</feature>
<feature type="transmembrane region" description="Helical" evidence="10">
    <location>
        <begin position="46"/>
        <end position="65"/>
    </location>
</feature>
<name>A0A0S6UAL9_NEOTH</name>
<dbReference type="InterPro" id="IPR014223">
    <property type="entry name" value="ABC_CydC/D"/>
</dbReference>
<dbReference type="CDD" id="cd18585">
    <property type="entry name" value="ABC_6TM_CydC"/>
    <property type="match status" value="1"/>
</dbReference>
<keyword evidence="6" id="KW-0067">ATP-binding</keyword>
<keyword evidence="3" id="KW-1003">Cell membrane</keyword>
<dbReference type="Pfam" id="PF00664">
    <property type="entry name" value="ABC_membrane"/>
    <property type="match status" value="1"/>
</dbReference>
<feature type="transmembrane region" description="Helical" evidence="10">
    <location>
        <begin position="180"/>
        <end position="196"/>
    </location>
</feature>
<dbReference type="SUPFAM" id="SSF52540">
    <property type="entry name" value="P-loop containing nucleoside triphosphate hydrolases"/>
    <property type="match status" value="1"/>
</dbReference>
<dbReference type="GO" id="GO:0005886">
    <property type="term" value="C:plasma membrane"/>
    <property type="evidence" value="ECO:0007669"/>
    <property type="project" value="UniProtKB-SubCell"/>
</dbReference>
<evidence type="ECO:0000256" key="5">
    <source>
        <dbReference type="ARBA" id="ARBA00022741"/>
    </source>
</evidence>
<dbReference type="PROSITE" id="PS00211">
    <property type="entry name" value="ABC_TRANSPORTER_1"/>
    <property type="match status" value="1"/>
</dbReference>